<gene>
    <name evidence="7" type="ORF">FPZ45_01770</name>
</gene>
<dbReference type="PROSITE" id="PS51192">
    <property type="entry name" value="HELICASE_ATP_BIND_1"/>
    <property type="match status" value="1"/>
</dbReference>
<evidence type="ECO:0000256" key="1">
    <source>
        <dbReference type="ARBA" id="ARBA00022741"/>
    </source>
</evidence>
<dbReference type="InterPro" id="IPR038718">
    <property type="entry name" value="SNF2-like_sf"/>
</dbReference>
<dbReference type="SMART" id="SM00487">
    <property type="entry name" value="DEXDc"/>
    <property type="match status" value="1"/>
</dbReference>
<evidence type="ECO:0000259" key="5">
    <source>
        <dbReference type="PROSITE" id="PS51192"/>
    </source>
</evidence>
<dbReference type="InterPro" id="IPR000330">
    <property type="entry name" value="SNF2_N"/>
</dbReference>
<protein>
    <submittedName>
        <fullName evidence="7">DEAD/DEAH box helicase</fullName>
    </submittedName>
</protein>
<evidence type="ECO:0000313" key="8">
    <source>
        <dbReference type="Proteomes" id="UP000316330"/>
    </source>
</evidence>
<comment type="caution">
    <text evidence="7">The sequence shown here is derived from an EMBL/GenBank/DDBJ whole genome shotgun (WGS) entry which is preliminary data.</text>
</comment>
<dbReference type="AlphaFoldDB" id="A0A559JXM7"/>
<dbReference type="Gene3D" id="3.40.50.300">
    <property type="entry name" value="P-loop containing nucleotide triphosphate hydrolases"/>
    <property type="match status" value="1"/>
</dbReference>
<proteinExistence type="predicted"/>
<keyword evidence="2" id="KW-0378">Hydrolase</keyword>
<sequence>MHIDRGAFEELERRAERNGPWDDWTLYQLALEAEEASLVTDFHALRCLSLLPHFEPMPHQIDTARKVLHEMRGRAILADEVGLGKTIEAGLILKEYLIRGLVRKVLILVPASLVLQWVRELNGKFDISAIAQKKAYTWDNDIVVASMDTAKREPHRQKLLDSEYDLIIVDEAHKLKNKRTGNYQFINELRKKYCLLLTATPVQNDMSELYNLITLLKPGQLGGEGDFATNFVADRRVPKNEAKLHEALGQVMIRNRRSDGGVEFTKRLVTNVPLRLSSEEMALYHGVTDYVRKHAAAENGDLTSMLSLVTLQREVCSSRDAVFLTLINLFKKTSEESPLRARIWEIVELIKGIKANTKAEKTMELIQSLNDKAIIFTEYRATQEYLLKFFQEHGLSAVPYRGGMNRGKKDWMMDLFRRRAQVMVATEAGGEGINLQFCHHVINFDLPWNPMRVEQRIGRVHRLGQTHDVQIFNLCTLGTIEEHIVHLLHEKINMFELVIGELDEIIQQFEKEESLERRLAQLVLETDNSEELKRRIDGLGDSLLATKSQLHRENLP</sequence>
<dbReference type="InterPro" id="IPR001650">
    <property type="entry name" value="Helicase_C-like"/>
</dbReference>
<dbReference type="GO" id="GO:0016787">
    <property type="term" value="F:hydrolase activity"/>
    <property type="evidence" value="ECO:0007669"/>
    <property type="project" value="UniProtKB-KW"/>
</dbReference>
<dbReference type="Pfam" id="PF00271">
    <property type="entry name" value="Helicase_C"/>
    <property type="match status" value="1"/>
</dbReference>
<dbReference type="PANTHER" id="PTHR10799">
    <property type="entry name" value="SNF2/RAD54 HELICASE FAMILY"/>
    <property type="match status" value="1"/>
</dbReference>
<feature type="domain" description="Helicase ATP-binding" evidence="5">
    <location>
        <begin position="66"/>
        <end position="219"/>
    </location>
</feature>
<reference evidence="7 8" key="1">
    <citation type="submission" date="2019-07" db="EMBL/GenBank/DDBJ databases">
        <authorList>
            <person name="Kim J."/>
        </authorList>
    </citation>
    <scope>NUCLEOTIDE SEQUENCE [LARGE SCALE GENOMIC DNA]</scope>
    <source>
        <strain evidence="7 8">G13</strain>
    </source>
</reference>
<dbReference type="InterPro" id="IPR027417">
    <property type="entry name" value="P-loop_NTPase"/>
</dbReference>
<dbReference type="SMART" id="SM00490">
    <property type="entry name" value="HELICc"/>
    <property type="match status" value="1"/>
</dbReference>
<evidence type="ECO:0000256" key="2">
    <source>
        <dbReference type="ARBA" id="ARBA00022801"/>
    </source>
</evidence>
<dbReference type="RefSeq" id="WP_144698351.1">
    <property type="nucleotide sequence ID" value="NZ_VNJJ01000001.1"/>
</dbReference>
<evidence type="ECO:0000259" key="6">
    <source>
        <dbReference type="PROSITE" id="PS51194"/>
    </source>
</evidence>
<keyword evidence="4" id="KW-0067">ATP-binding</keyword>
<dbReference type="CDD" id="cd18011">
    <property type="entry name" value="DEXDc_RapA"/>
    <property type="match status" value="1"/>
</dbReference>
<dbReference type="EMBL" id="VNJJ01000001">
    <property type="protein sequence ID" value="TVY04639.1"/>
    <property type="molecule type" value="Genomic_DNA"/>
</dbReference>
<dbReference type="InterPro" id="IPR049730">
    <property type="entry name" value="SNF2/RAD54-like_C"/>
</dbReference>
<keyword evidence="3 7" id="KW-0347">Helicase</keyword>
<dbReference type="InterPro" id="IPR014001">
    <property type="entry name" value="Helicase_ATP-bd"/>
</dbReference>
<dbReference type="OrthoDB" id="9814088at2"/>
<feature type="domain" description="Helicase C-terminal" evidence="6">
    <location>
        <begin position="358"/>
        <end position="513"/>
    </location>
</feature>
<dbReference type="GO" id="GO:0004386">
    <property type="term" value="F:helicase activity"/>
    <property type="evidence" value="ECO:0007669"/>
    <property type="project" value="UniProtKB-KW"/>
</dbReference>
<dbReference type="Proteomes" id="UP000316330">
    <property type="component" value="Unassembled WGS sequence"/>
</dbReference>
<name>A0A559JXM7_9BACL</name>
<accession>A0A559JXM7</accession>
<dbReference type="GO" id="GO:0005524">
    <property type="term" value="F:ATP binding"/>
    <property type="evidence" value="ECO:0007669"/>
    <property type="project" value="UniProtKB-KW"/>
</dbReference>
<organism evidence="7 8">
    <name type="scientific">Cohnella terricola</name>
    <dbReference type="NCBI Taxonomy" id="1289167"/>
    <lineage>
        <taxon>Bacteria</taxon>
        <taxon>Bacillati</taxon>
        <taxon>Bacillota</taxon>
        <taxon>Bacilli</taxon>
        <taxon>Bacillales</taxon>
        <taxon>Paenibacillaceae</taxon>
        <taxon>Cohnella</taxon>
    </lineage>
</organism>
<keyword evidence="8" id="KW-1185">Reference proteome</keyword>
<dbReference type="SUPFAM" id="SSF52540">
    <property type="entry name" value="P-loop containing nucleoside triphosphate hydrolases"/>
    <property type="match status" value="2"/>
</dbReference>
<dbReference type="CDD" id="cd18793">
    <property type="entry name" value="SF2_C_SNF"/>
    <property type="match status" value="1"/>
</dbReference>
<dbReference type="Pfam" id="PF00176">
    <property type="entry name" value="SNF2-rel_dom"/>
    <property type="match status" value="1"/>
</dbReference>
<keyword evidence="1" id="KW-0547">Nucleotide-binding</keyword>
<dbReference type="InterPro" id="IPR057342">
    <property type="entry name" value="DEXDc_RapA"/>
</dbReference>
<evidence type="ECO:0000256" key="4">
    <source>
        <dbReference type="ARBA" id="ARBA00022840"/>
    </source>
</evidence>
<dbReference type="Gene3D" id="3.40.50.10810">
    <property type="entry name" value="Tandem AAA-ATPase domain"/>
    <property type="match status" value="1"/>
</dbReference>
<evidence type="ECO:0000313" key="7">
    <source>
        <dbReference type="EMBL" id="TVY04639.1"/>
    </source>
</evidence>
<evidence type="ECO:0000256" key="3">
    <source>
        <dbReference type="ARBA" id="ARBA00022806"/>
    </source>
</evidence>
<dbReference type="PROSITE" id="PS51194">
    <property type="entry name" value="HELICASE_CTER"/>
    <property type="match status" value="1"/>
</dbReference>